<gene>
    <name evidence="2" type="ORF">NG665_03070</name>
</gene>
<dbReference type="Proteomes" id="UP001056109">
    <property type="component" value="Chromosome"/>
</dbReference>
<accession>A0ABY5AID8</accession>
<reference evidence="2" key="1">
    <citation type="submission" date="2022-06" db="EMBL/GenBank/DDBJ databases">
        <title>Complete Genome Sequence of Arcanobacterium pinnipediorum strain DSM 28752 isolated from a harbour seal.</title>
        <authorList>
            <person name="Borowiak M."/>
            <person name="Kreitlow A."/>
            <person name="Alssahen M."/>
            <person name="Malorny B."/>
            <person name="Laemmler C."/>
            <person name="Prenger-Berninghoff E."/>
            <person name="Siebert U."/>
            <person name="Ploetz M."/>
            <person name="Abdulmawjood A."/>
        </authorList>
    </citation>
    <scope>NUCLEOTIDE SEQUENCE</scope>
    <source>
        <strain evidence="2">DSM 28752</strain>
    </source>
</reference>
<feature type="signal peptide" evidence="1">
    <location>
        <begin position="1"/>
        <end position="22"/>
    </location>
</feature>
<dbReference type="PROSITE" id="PS51257">
    <property type="entry name" value="PROKAR_LIPOPROTEIN"/>
    <property type="match status" value="1"/>
</dbReference>
<name>A0ABY5AID8_9ACTO</name>
<evidence type="ECO:0000313" key="3">
    <source>
        <dbReference type="Proteomes" id="UP001056109"/>
    </source>
</evidence>
<evidence type="ECO:0000256" key="1">
    <source>
        <dbReference type="SAM" id="SignalP"/>
    </source>
</evidence>
<evidence type="ECO:0000313" key="2">
    <source>
        <dbReference type="EMBL" id="USR79974.1"/>
    </source>
</evidence>
<keyword evidence="1" id="KW-0732">Signal</keyword>
<keyword evidence="3" id="KW-1185">Reference proteome</keyword>
<organism evidence="2 3">
    <name type="scientific">Arcanobacterium pinnipediorum</name>
    <dbReference type="NCBI Taxonomy" id="1503041"/>
    <lineage>
        <taxon>Bacteria</taxon>
        <taxon>Bacillati</taxon>
        <taxon>Actinomycetota</taxon>
        <taxon>Actinomycetes</taxon>
        <taxon>Actinomycetales</taxon>
        <taxon>Actinomycetaceae</taxon>
        <taxon>Arcanobacterium</taxon>
    </lineage>
</organism>
<protein>
    <submittedName>
        <fullName evidence="2">Uncharacterized protein</fullName>
    </submittedName>
</protein>
<dbReference type="EMBL" id="CP099547">
    <property type="protein sequence ID" value="USR79974.1"/>
    <property type="molecule type" value="Genomic_DNA"/>
</dbReference>
<feature type="chain" id="PRO_5047154598" evidence="1">
    <location>
        <begin position="23"/>
        <end position="320"/>
    </location>
</feature>
<sequence length="320" mass="35910">MQRFLRVVVAMMLTGSILSACSEEPPPPQSSVDDVDVTGLNLKADIDRDSWMITLPADRFGISRDEEDIISSAYMGASMTCYKKYAPDQIWVDLPPLSGLNAMNPPVFSEFGVWRVGMAQQFGFDAPATARIPIAGRSDVRTPISREVVAKVYKDRAAIPTDVFEKAVASCEDDPDIQKFKNPYELVIAPWWDEINQARAKLFDYDAARQIYNDVASCFESEGLKMAEEGFGGVENFDFRRKKNNPYPAKKEIDIALKVAQCQEKFDATPKLAEILAEKQADIIKKYPNEFVSGRQKIDALVADAKQYIQEHPDVYVKTN</sequence>
<dbReference type="RefSeq" id="WP_252673827.1">
    <property type="nucleotide sequence ID" value="NZ_CP099547.1"/>
</dbReference>
<proteinExistence type="predicted"/>